<dbReference type="AlphaFoldDB" id="A0A1G9LKW7"/>
<dbReference type="RefSeq" id="WP_089684351.1">
    <property type="nucleotide sequence ID" value="NZ_FNFO01000007.1"/>
</dbReference>
<proteinExistence type="predicted"/>
<dbReference type="EMBL" id="FNFO01000007">
    <property type="protein sequence ID" value="SDL62601.1"/>
    <property type="molecule type" value="Genomic_DNA"/>
</dbReference>
<dbReference type="STRING" id="1075417.SAMN05421823_10783"/>
<keyword evidence="2" id="KW-1185">Reference proteome</keyword>
<evidence type="ECO:0000313" key="1">
    <source>
        <dbReference type="EMBL" id="SDL62601.1"/>
    </source>
</evidence>
<reference evidence="1 2" key="1">
    <citation type="submission" date="2016-10" db="EMBL/GenBank/DDBJ databases">
        <authorList>
            <person name="de Groot N.N."/>
        </authorList>
    </citation>
    <scope>NUCLEOTIDE SEQUENCE [LARGE SCALE GENOMIC DNA]</scope>
    <source>
        <strain evidence="1 2">DSM 25186</strain>
    </source>
</reference>
<name>A0A1G9LKW7_9BACT</name>
<protein>
    <submittedName>
        <fullName evidence="1">Uncharacterized protein</fullName>
    </submittedName>
</protein>
<gene>
    <name evidence="1" type="ORF">SAMN05421823_10783</name>
</gene>
<organism evidence="1 2">
    <name type="scientific">Catalinimonas alkaloidigena</name>
    <dbReference type="NCBI Taxonomy" id="1075417"/>
    <lineage>
        <taxon>Bacteria</taxon>
        <taxon>Pseudomonadati</taxon>
        <taxon>Bacteroidota</taxon>
        <taxon>Cytophagia</taxon>
        <taxon>Cytophagales</taxon>
        <taxon>Catalimonadaceae</taxon>
        <taxon>Catalinimonas</taxon>
    </lineage>
</organism>
<sequence length="221" mass="26015">MLELTEIGNHYFKLIEEEITVSEFEEWVYKLDPVTSGLTNDEHLTLLSINYSSKSVKYEVRDALKRFINYRKYTTITLLKSLTTILNKKGGLDKPYELSNNEFGQLLYVSKQLDQKFTLTFNTSFVTLLQCYPKDMDSSERLIIYNSKLPSSKKLVSSLCKWICSEEVRLIVSKELTGTTWWDYGKEVDERDTEIKITIRTDKRWYDLRIDELKVLSIIEK</sequence>
<evidence type="ECO:0000313" key="2">
    <source>
        <dbReference type="Proteomes" id="UP000198510"/>
    </source>
</evidence>
<accession>A0A1G9LKW7</accession>
<dbReference type="Proteomes" id="UP000198510">
    <property type="component" value="Unassembled WGS sequence"/>
</dbReference>